<evidence type="ECO:0000256" key="5">
    <source>
        <dbReference type="ARBA" id="ARBA00022692"/>
    </source>
</evidence>
<evidence type="ECO:0000256" key="1">
    <source>
        <dbReference type="ARBA" id="ARBA00004651"/>
    </source>
</evidence>
<dbReference type="EMBL" id="HG994585">
    <property type="protein sequence ID" value="CAF2980708.1"/>
    <property type="molecule type" value="Genomic_DNA"/>
</dbReference>
<feature type="transmembrane region" description="Helical" evidence="12">
    <location>
        <begin position="442"/>
        <end position="462"/>
    </location>
</feature>
<accession>A0A7R8HBF9</accession>
<dbReference type="PANTHER" id="PTHR21522">
    <property type="entry name" value="PROTON CHANNEL OTOP"/>
    <property type="match status" value="1"/>
</dbReference>
<keyword evidence="10" id="KW-0407">Ion channel</keyword>
<evidence type="ECO:0000256" key="9">
    <source>
        <dbReference type="ARBA" id="ARBA00023136"/>
    </source>
</evidence>
<comment type="subcellular location">
    <subcellularLocation>
        <location evidence="1">Cell membrane</location>
        <topology evidence="1">Multi-pass membrane protein</topology>
    </subcellularLocation>
</comment>
<feature type="transmembrane region" description="Helical" evidence="12">
    <location>
        <begin position="342"/>
        <end position="363"/>
    </location>
</feature>
<feature type="compositionally biased region" description="Polar residues" evidence="11">
    <location>
        <begin position="195"/>
        <end position="208"/>
    </location>
</feature>
<comment type="similarity">
    <text evidence="2">Belongs to the otopetrin family.</text>
</comment>
<feature type="transmembrane region" description="Helical" evidence="12">
    <location>
        <begin position="880"/>
        <end position="900"/>
    </location>
</feature>
<feature type="transmembrane region" description="Helical" evidence="12">
    <location>
        <begin position="692"/>
        <end position="711"/>
    </location>
</feature>
<feature type="compositionally biased region" description="Low complexity" evidence="11">
    <location>
        <begin position="8"/>
        <end position="24"/>
    </location>
</feature>
<evidence type="ECO:0000256" key="8">
    <source>
        <dbReference type="ARBA" id="ARBA00023065"/>
    </source>
</evidence>
<dbReference type="Proteomes" id="UP000675881">
    <property type="component" value="Chromosome 6"/>
</dbReference>
<feature type="transmembrane region" description="Helical" evidence="12">
    <location>
        <begin position="764"/>
        <end position="784"/>
    </location>
</feature>
<dbReference type="GO" id="GO:0015252">
    <property type="term" value="F:proton channel activity"/>
    <property type="evidence" value="ECO:0007669"/>
    <property type="project" value="InterPro"/>
</dbReference>
<evidence type="ECO:0000256" key="7">
    <source>
        <dbReference type="ARBA" id="ARBA00022989"/>
    </source>
</evidence>
<protein>
    <submittedName>
        <fullName evidence="13">(salmon louse) hypothetical protein</fullName>
    </submittedName>
</protein>
<feature type="transmembrane region" description="Helical" evidence="12">
    <location>
        <begin position="474"/>
        <end position="496"/>
    </location>
</feature>
<keyword evidence="3" id="KW-0813">Transport</keyword>
<name>A0A7R8HBF9_LEPSM</name>
<evidence type="ECO:0000256" key="3">
    <source>
        <dbReference type="ARBA" id="ARBA00022448"/>
    </source>
</evidence>
<evidence type="ECO:0000256" key="11">
    <source>
        <dbReference type="SAM" id="MobiDB-lite"/>
    </source>
</evidence>
<keyword evidence="9 12" id="KW-0472">Membrane</keyword>
<evidence type="ECO:0000256" key="10">
    <source>
        <dbReference type="ARBA" id="ARBA00023303"/>
    </source>
</evidence>
<keyword evidence="14" id="KW-1185">Reference proteome</keyword>
<feature type="region of interest" description="Disordered" evidence="11">
    <location>
        <begin position="1190"/>
        <end position="1225"/>
    </location>
</feature>
<evidence type="ECO:0000256" key="12">
    <source>
        <dbReference type="SAM" id="Phobius"/>
    </source>
</evidence>
<keyword evidence="5 12" id="KW-0812">Transmembrane</keyword>
<dbReference type="OrthoDB" id="6429739at2759"/>
<dbReference type="InterPro" id="IPR004878">
    <property type="entry name" value="Otopetrin"/>
</dbReference>
<proteinExistence type="inferred from homology"/>
<feature type="transmembrane region" description="Helical" evidence="12">
    <location>
        <begin position="723"/>
        <end position="743"/>
    </location>
</feature>
<dbReference type="GO" id="GO:0005886">
    <property type="term" value="C:plasma membrane"/>
    <property type="evidence" value="ECO:0007669"/>
    <property type="project" value="UniProtKB-SubCell"/>
</dbReference>
<evidence type="ECO:0000256" key="6">
    <source>
        <dbReference type="ARBA" id="ARBA00022781"/>
    </source>
</evidence>
<keyword evidence="6" id="KW-0375">Hydrogen ion transport</keyword>
<reference evidence="13" key="1">
    <citation type="submission" date="2021-02" db="EMBL/GenBank/DDBJ databases">
        <authorList>
            <person name="Bekaert M."/>
        </authorList>
    </citation>
    <scope>NUCLEOTIDE SEQUENCE</scope>
    <source>
        <strain evidence="13">IoA-00</strain>
    </source>
</reference>
<feature type="region of interest" description="Disordered" evidence="11">
    <location>
        <begin position="1"/>
        <end position="24"/>
    </location>
</feature>
<evidence type="ECO:0000313" key="14">
    <source>
        <dbReference type="Proteomes" id="UP000675881"/>
    </source>
</evidence>
<feature type="region of interest" description="Disordered" evidence="11">
    <location>
        <begin position="126"/>
        <end position="296"/>
    </location>
</feature>
<keyword evidence="4" id="KW-1003">Cell membrane</keyword>
<feature type="compositionally biased region" description="Polar residues" evidence="11">
    <location>
        <begin position="241"/>
        <end position="282"/>
    </location>
</feature>
<evidence type="ECO:0000256" key="4">
    <source>
        <dbReference type="ARBA" id="ARBA00022475"/>
    </source>
</evidence>
<dbReference type="Pfam" id="PF03189">
    <property type="entry name" value="Otopetrin"/>
    <property type="match status" value="1"/>
</dbReference>
<feature type="transmembrane region" description="Helical" evidence="12">
    <location>
        <begin position="796"/>
        <end position="816"/>
    </location>
</feature>
<feature type="transmembrane region" description="Helical" evidence="12">
    <location>
        <begin position="407"/>
        <end position="430"/>
    </location>
</feature>
<feature type="transmembrane region" description="Helical" evidence="12">
    <location>
        <begin position="619"/>
        <end position="639"/>
    </location>
</feature>
<keyword evidence="7 12" id="KW-1133">Transmembrane helix</keyword>
<organism evidence="13 14">
    <name type="scientific">Lepeophtheirus salmonis</name>
    <name type="common">Salmon louse</name>
    <name type="synonym">Caligus salmonis</name>
    <dbReference type="NCBI Taxonomy" id="72036"/>
    <lineage>
        <taxon>Eukaryota</taxon>
        <taxon>Metazoa</taxon>
        <taxon>Ecdysozoa</taxon>
        <taxon>Arthropoda</taxon>
        <taxon>Crustacea</taxon>
        <taxon>Multicrustacea</taxon>
        <taxon>Hexanauplia</taxon>
        <taxon>Copepoda</taxon>
        <taxon>Siphonostomatoida</taxon>
        <taxon>Caligidae</taxon>
        <taxon>Lepeophtheirus</taxon>
    </lineage>
</organism>
<feature type="transmembrane region" description="Helical" evidence="12">
    <location>
        <begin position="837"/>
        <end position="860"/>
    </location>
</feature>
<dbReference type="PANTHER" id="PTHR21522:SF32">
    <property type="entry name" value="OTOPETRIN-2"/>
    <property type="match status" value="1"/>
</dbReference>
<evidence type="ECO:0000313" key="13">
    <source>
        <dbReference type="EMBL" id="CAF2980708.1"/>
    </source>
</evidence>
<sequence>MRMTQECSIDTSNNNISDNDPSDILNHEYEEPICSCRRKSVRERRHLFNKERPSNMIVKPSEIFGSLKKKKPSSSHAKFPCQCKHHQIKYLEKQEEQRRRLKHQLIQRGDWKKASYLQHHGNVSLLDEPQDQDSLDGALPGSTSLPHRNLGDHQHHHHGGGAGAQSSSHNDLFKSQSVEIGGARRKHRKIKKETSIQSPVHHSESSIGDLSDNSDHMRRNKKSSPNDNPNHETQGHHSIQHHSPLQSNSHIGSANNNNIKPSSLIHSTMDSSPLEKSSSAVKQISEKSAKASSSISSTRSVMTKFNPFAGSLWDRRESYSHLWITLKVMDNKIRPLQFQGIYMMYLYVGSILAIMSIYVSVLIDNCPSITNEHAEKHLDPELGSLESINGTLKRAHIDRTKISRTSFYLRIGALVFGLGTLIFNGLEIAMHATMNESCVGNLLLAHPVLQALFTFLQMHFLFINSQVIVERFGFFARFGFMHLLATNVALWVRTIIWESANDWIHYIYYQQYGIKQTGGVSRMPNFSPVALSLREGLSGRNNYFADRSFETDSDYLDGFATPDFPGPLRIIEPPCNASSPISKEHLNYVVELYQCFNDNTLGRLWTSSMPYVFPFIVEYRVKIEVHFSLIAAAVTYIMWKNVGKDKIEKKNFLIPSTSTSKKIYSVVDEAQAEHKKRKAYWRVDCQSVSKGLFLGLLCLVGGIVILIIFFVMKDREDFREKMFWIYSGAELFVLGLSILGCLGGFVQIQKLSHSFRQPYDLDKILASVTLIGAYIYAIFSIISAGSGDYSHPHNMAVISTNGLIIIQVTLQGMIISEASRRVCATRNQQYSKPGRQLITFLLFVNITLWILDTFMTHSWITQELQLDFYGVLTWGIISRISLPLMIFYRFHSCVVLVEIWKNTYRTKDGNGNVDLRLTHEYEEDNRILDHRTSDFIYSEPYEEAPTSSQNFMAKKMISTLPPPLPRRNSQNTPRSSTLPKPLLSLDLFKQYSDQESLLLETEQYVLQIQERRNRLLSQIDKGRRSKVGYELERRLVRAYHNARSLKTQNRRRRPRISPTRSVYATYRARKKQKLKRRRNQHPFCWKCVTSSFKALFKSMFPCNIETSVLILPHYDFRDCVTSPRDGSGEDEEVYGEHEDVNAINRAPDYDENRTPTPKMLITSDGRIQWPVYQYGVSSGSGMVISSNRMTLHQQEESLKRRRRQPGRENFSLAGRGDNSSSVPTNTQHRILHPHNDISQEHSSSGTILNYNTTSMINRLRPSNNGGTQGKNRLLGWLQVRNPRSKTSVFSQIISPEGPFRKAPWQNGAGNLHVLKF</sequence>
<keyword evidence="8" id="KW-0406">Ion transport</keyword>
<evidence type="ECO:0000256" key="2">
    <source>
        <dbReference type="ARBA" id="ARBA00006513"/>
    </source>
</evidence>
<gene>
    <name evidence="13" type="ORF">LSAA_12331</name>
</gene>